<feature type="domain" description="Helicase C-terminal" evidence="6">
    <location>
        <begin position="229"/>
        <end position="385"/>
    </location>
</feature>
<evidence type="ECO:0000313" key="8">
    <source>
        <dbReference type="Proteomes" id="UP000815325"/>
    </source>
</evidence>
<evidence type="ECO:0000256" key="1">
    <source>
        <dbReference type="ARBA" id="ARBA00022741"/>
    </source>
</evidence>
<sequence>MLEAWSQKEALHFIIADQAGSGKTLAYLLPLIQAIRSEDAAVGKPNTQPRSPRAVVLAPTTELVQQVYRVAKALSNAGARMRVAAMTGGQTDKKERDKSFRTQREALAGGVDMVICTPGRFTEHLAAGNVNLDAAKAVVLDEVDVLLGDTTSFADQIAPLRAVAPRLLRFVFVTATLPQQTAEELVAQWPDMAMATGPGLHRTAAGLKEELVDCSGGDDISLESGTQRKLEALGQSLRKHTAARSLVFCNKIEACRDVENYLRRHFEGENMKVLVYHEAIRENLRHASMNAFLSTVPQDGSDERMVMVATDRMSRGIDSMYCGHVILFDFPRDPSEYVRRVGRTARGAGGTGVVTALVLGRQVALARDIIGGNAKGKPVHRLPQL</sequence>
<keyword evidence="4" id="KW-0067">ATP-binding</keyword>
<gene>
    <name evidence="7" type="ORF">DUNSADRAFT_5937</name>
</gene>
<keyword evidence="3" id="KW-0347">Helicase</keyword>
<dbReference type="Pfam" id="PF00270">
    <property type="entry name" value="DEAD"/>
    <property type="match status" value="1"/>
</dbReference>
<dbReference type="InterPro" id="IPR001650">
    <property type="entry name" value="Helicase_C-like"/>
</dbReference>
<protein>
    <submittedName>
        <fullName evidence="7">P-loop containing nucleoside triphosphate hydrolase protein</fullName>
    </submittedName>
</protein>
<dbReference type="SUPFAM" id="SSF52540">
    <property type="entry name" value="P-loop containing nucleoside triphosphate hydrolases"/>
    <property type="match status" value="1"/>
</dbReference>
<evidence type="ECO:0000256" key="4">
    <source>
        <dbReference type="ARBA" id="ARBA00022840"/>
    </source>
</evidence>
<comment type="caution">
    <text evidence="7">The sequence shown here is derived from an EMBL/GenBank/DDBJ whole genome shotgun (WGS) entry which is preliminary data.</text>
</comment>
<dbReference type="GO" id="GO:0016787">
    <property type="term" value="F:hydrolase activity"/>
    <property type="evidence" value="ECO:0007669"/>
    <property type="project" value="UniProtKB-KW"/>
</dbReference>
<name>A0ABQ7GP97_DUNSA</name>
<dbReference type="EMBL" id="MU069660">
    <property type="protein sequence ID" value="KAF5836431.1"/>
    <property type="molecule type" value="Genomic_DNA"/>
</dbReference>
<feature type="domain" description="Helicase ATP-binding" evidence="5">
    <location>
        <begin position="4"/>
        <end position="195"/>
    </location>
</feature>
<dbReference type="CDD" id="cd18787">
    <property type="entry name" value="SF2_C_DEAD"/>
    <property type="match status" value="1"/>
</dbReference>
<evidence type="ECO:0000313" key="7">
    <source>
        <dbReference type="EMBL" id="KAF5836431.1"/>
    </source>
</evidence>
<evidence type="ECO:0000256" key="2">
    <source>
        <dbReference type="ARBA" id="ARBA00022801"/>
    </source>
</evidence>
<evidence type="ECO:0000259" key="5">
    <source>
        <dbReference type="PROSITE" id="PS51192"/>
    </source>
</evidence>
<dbReference type="InterPro" id="IPR011545">
    <property type="entry name" value="DEAD/DEAH_box_helicase_dom"/>
</dbReference>
<organism evidence="7 8">
    <name type="scientific">Dunaliella salina</name>
    <name type="common">Green alga</name>
    <name type="synonym">Protococcus salinus</name>
    <dbReference type="NCBI Taxonomy" id="3046"/>
    <lineage>
        <taxon>Eukaryota</taxon>
        <taxon>Viridiplantae</taxon>
        <taxon>Chlorophyta</taxon>
        <taxon>core chlorophytes</taxon>
        <taxon>Chlorophyceae</taxon>
        <taxon>CS clade</taxon>
        <taxon>Chlamydomonadales</taxon>
        <taxon>Dunaliellaceae</taxon>
        <taxon>Dunaliella</taxon>
    </lineage>
</organism>
<dbReference type="PROSITE" id="PS51194">
    <property type="entry name" value="HELICASE_CTER"/>
    <property type="match status" value="1"/>
</dbReference>
<dbReference type="SMART" id="SM00487">
    <property type="entry name" value="DEXDc"/>
    <property type="match status" value="1"/>
</dbReference>
<dbReference type="SMART" id="SM00490">
    <property type="entry name" value="HELICc"/>
    <property type="match status" value="1"/>
</dbReference>
<dbReference type="CDD" id="cd00268">
    <property type="entry name" value="DEADc"/>
    <property type="match status" value="1"/>
</dbReference>
<evidence type="ECO:0000256" key="3">
    <source>
        <dbReference type="ARBA" id="ARBA00022806"/>
    </source>
</evidence>
<evidence type="ECO:0000259" key="6">
    <source>
        <dbReference type="PROSITE" id="PS51194"/>
    </source>
</evidence>
<accession>A0ABQ7GP97</accession>
<keyword evidence="1" id="KW-0547">Nucleotide-binding</keyword>
<dbReference type="PANTHER" id="PTHR47960">
    <property type="entry name" value="DEAD-BOX ATP-DEPENDENT RNA HELICASE 50"/>
    <property type="match status" value="1"/>
</dbReference>
<keyword evidence="8" id="KW-1185">Reference proteome</keyword>
<reference evidence="7" key="1">
    <citation type="submission" date="2017-08" db="EMBL/GenBank/DDBJ databases">
        <authorList>
            <person name="Polle J.E."/>
            <person name="Barry K."/>
            <person name="Cushman J."/>
            <person name="Schmutz J."/>
            <person name="Tran D."/>
            <person name="Hathwaick L.T."/>
            <person name="Yim W.C."/>
            <person name="Jenkins J."/>
            <person name="Mckie-Krisberg Z.M."/>
            <person name="Prochnik S."/>
            <person name="Lindquist E."/>
            <person name="Dockter R.B."/>
            <person name="Adam C."/>
            <person name="Molina H."/>
            <person name="Bunkerborg J."/>
            <person name="Jin E."/>
            <person name="Buchheim M."/>
            <person name="Magnuson J."/>
        </authorList>
    </citation>
    <scope>NUCLEOTIDE SEQUENCE</scope>
    <source>
        <strain evidence="7">CCAP 19/18</strain>
    </source>
</reference>
<keyword evidence="2 7" id="KW-0378">Hydrolase</keyword>
<proteinExistence type="predicted"/>
<dbReference type="PROSITE" id="PS51192">
    <property type="entry name" value="HELICASE_ATP_BIND_1"/>
    <property type="match status" value="1"/>
</dbReference>
<dbReference type="InterPro" id="IPR044742">
    <property type="entry name" value="DEAD/DEAH_RhlB"/>
</dbReference>
<dbReference type="InterPro" id="IPR014001">
    <property type="entry name" value="Helicase_ATP-bd"/>
</dbReference>
<dbReference type="Pfam" id="PF00271">
    <property type="entry name" value="Helicase_C"/>
    <property type="match status" value="1"/>
</dbReference>
<dbReference type="Proteomes" id="UP000815325">
    <property type="component" value="Unassembled WGS sequence"/>
</dbReference>
<dbReference type="InterPro" id="IPR027417">
    <property type="entry name" value="P-loop_NTPase"/>
</dbReference>
<dbReference type="Gene3D" id="3.40.50.300">
    <property type="entry name" value="P-loop containing nucleotide triphosphate hydrolases"/>
    <property type="match status" value="2"/>
</dbReference>